<gene>
    <name evidence="2" type="ORF">WR25_16577</name>
</gene>
<evidence type="ECO:0000256" key="1">
    <source>
        <dbReference type="SAM" id="MobiDB-lite"/>
    </source>
</evidence>
<evidence type="ECO:0000313" key="3">
    <source>
        <dbReference type="Proteomes" id="UP000218231"/>
    </source>
</evidence>
<comment type="caution">
    <text evidence="2">The sequence shown here is derived from an EMBL/GenBank/DDBJ whole genome shotgun (WGS) entry which is preliminary data.</text>
</comment>
<feature type="region of interest" description="Disordered" evidence="1">
    <location>
        <begin position="83"/>
        <end position="104"/>
    </location>
</feature>
<protein>
    <submittedName>
        <fullName evidence="2">Uncharacterized protein</fullName>
    </submittedName>
</protein>
<sequence>MNCCRTRGAHKCVKKRSGERMTNRRIEELGDRGAKRKLKQVERMKKRGNSDGVLSGTRFAAQKNMRTVSSPWQMRVDRKQTLPNPNIDTLIKTPNRKGSMNGNLYPRIWRAQTVPNVA</sequence>
<proteinExistence type="predicted"/>
<dbReference type="Proteomes" id="UP000218231">
    <property type="component" value="Unassembled WGS sequence"/>
</dbReference>
<dbReference type="AlphaFoldDB" id="A0A2A2LAH7"/>
<keyword evidence="3" id="KW-1185">Reference proteome</keyword>
<reference evidence="2 3" key="1">
    <citation type="journal article" date="2017" name="Curr. Biol.">
        <title>Genome architecture and evolution of a unichromosomal asexual nematode.</title>
        <authorList>
            <person name="Fradin H."/>
            <person name="Zegar C."/>
            <person name="Gutwein M."/>
            <person name="Lucas J."/>
            <person name="Kovtun M."/>
            <person name="Corcoran D."/>
            <person name="Baugh L.R."/>
            <person name="Kiontke K."/>
            <person name="Gunsalus K."/>
            <person name="Fitch D.H."/>
            <person name="Piano F."/>
        </authorList>
    </citation>
    <scope>NUCLEOTIDE SEQUENCE [LARGE SCALE GENOMIC DNA]</scope>
    <source>
        <strain evidence="2">PF1309</strain>
    </source>
</reference>
<organism evidence="2 3">
    <name type="scientific">Diploscapter pachys</name>
    <dbReference type="NCBI Taxonomy" id="2018661"/>
    <lineage>
        <taxon>Eukaryota</taxon>
        <taxon>Metazoa</taxon>
        <taxon>Ecdysozoa</taxon>
        <taxon>Nematoda</taxon>
        <taxon>Chromadorea</taxon>
        <taxon>Rhabditida</taxon>
        <taxon>Rhabditina</taxon>
        <taxon>Rhabditomorpha</taxon>
        <taxon>Rhabditoidea</taxon>
        <taxon>Rhabditidae</taxon>
        <taxon>Diploscapter</taxon>
    </lineage>
</organism>
<dbReference type="EMBL" id="LIAE01006984">
    <property type="protein sequence ID" value="PAV83190.1"/>
    <property type="molecule type" value="Genomic_DNA"/>
</dbReference>
<feature type="region of interest" description="Disordered" evidence="1">
    <location>
        <begin position="34"/>
        <end position="54"/>
    </location>
</feature>
<feature type="compositionally biased region" description="Basic and acidic residues" evidence="1">
    <location>
        <begin position="34"/>
        <end position="43"/>
    </location>
</feature>
<accession>A0A2A2LAH7</accession>
<evidence type="ECO:0000313" key="2">
    <source>
        <dbReference type="EMBL" id="PAV83190.1"/>
    </source>
</evidence>
<name>A0A2A2LAH7_9BILA</name>